<keyword evidence="3 6" id="KW-0479">Metal-binding</keyword>
<dbReference type="InterPro" id="IPR016965">
    <property type="entry name" value="Pase_PHOSPHO-typ"/>
</dbReference>
<dbReference type="GO" id="GO:0046872">
    <property type="term" value="F:metal ion binding"/>
    <property type="evidence" value="ECO:0007669"/>
    <property type="project" value="UniProtKB-KW"/>
</dbReference>
<dbReference type="Proteomes" id="UP000593567">
    <property type="component" value="Unassembled WGS sequence"/>
</dbReference>
<dbReference type="Gene3D" id="3.40.50.1000">
    <property type="entry name" value="HAD superfamily/HAD-like"/>
    <property type="match status" value="1"/>
</dbReference>
<dbReference type="PANTHER" id="PTHR20889">
    <property type="entry name" value="PHOSPHATASE, ORPHAN 1, 2"/>
    <property type="match status" value="1"/>
</dbReference>
<dbReference type="InterPro" id="IPR023214">
    <property type="entry name" value="HAD_sf"/>
</dbReference>
<organism evidence="7 8">
    <name type="scientific">Bugula neritina</name>
    <name type="common">Brown bryozoan</name>
    <name type="synonym">Sertularia neritina</name>
    <dbReference type="NCBI Taxonomy" id="10212"/>
    <lineage>
        <taxon>Eukaryota</taxon>
        <taxon>Metazoa</taxon>
        <taxon>Spiralia</taxon>
        <taxon>Lophotrochozoa</taxon>
        <taxon>Bryozoa</taxon>
        <taxon>Gymnolaemata</taxon>
        <taxon>Cheilostomatida</taxon>
        <taxon>Flustrina</taxon>
        <taxon>Buguloidea</taxon>
        <taxon>Bugulidae</taxon>
        <taxon>Bugula</taxon>
    </lineage>
</organism>
<keyword evidence="8" id="KW-1185">Reference proteome</keyword>
<keyword evidence="5 6" id="KW-0460">Magnesium</keyword>
<evidence type="ECO:0000256" key="4">
    <source>
        <dbReference type="ARBA" id="ARBA00022801"/>
    </source>
</evidence>
<dbReference type="EMBL" id="VXIV02002723">
    <property type="protein sequence ID" value="KAF6023396.1"/>
    <property type="molecule type" value="Genomic_DNA"/>
</dbReference>
<evidence type="ECO:0000256" key="2">
    <source>
        <dbReference type="ARBA" id="ARBA00008541"/>
    </source>
</evidence>
<dbReference type="NCBIfam" id="TIGR01489">
    <property type="entry name" value="DKMTPPase-SF"/>
    <property type="match status" value="1"/>
</dbReference>
<proteinExistence type="inferred from homology"/>
<evidence type="ECO:0000256" key="5">
    <source>
        <dbReference type="ARBA" id="ARBA00022842"/>
    </source>
</evidence>
<comment type="caution">
    <text evidence="7">The sequence shown here is derived from an EMBL/GenBank/DDBJ whole genome shotgun (WGS) entry which is preliminary data.</text>
</comment>
<feature type="binding site" evidence="6">
    <location>
        <position position="146"/>
    </location>
    <ligand>
        <name>Mg(2+)</name>
        <dbReference type="ChEBI" id="CHEBI:18420"/>
    </ligand>
</feature>
<dbReference type="PANTHER" id="PTHR20889:SF12">
    <property type="entry name" value="LP01149P"/>
    <property type="match status" value="1"/>
</dbReference>
<dbReference type="PIRSF" id="PIRSF031051">
    <property type="entry name" value="PyrdxlP_Pase_PHOSPHO2"/>
    <property type="match status" value="1"/>
</dbReference>
<evidence type="ECO:0000313" key="8">
    <source>
        <dbReference type="Proteomes" id="UP000593567"/>
    </source>
</evidence>
<dbReference type="SUPFAM" id="SSF56784">
    <property type="entry name" value="HAD-like"/>
    <property type="match status" value="1"/>
</dbReference>
<dbReference type="InterPro" id="IPR036412">
    <property type="entry name" value="HAD-like_sf"/>
</dbReference>
<dbReference type="Pfam" id="PF06888">
    <property type="entry name" value="Put_Phosphatase"/>
    <property type="match status" value="1"/>
</dbReference>
<comment type="similarity">
    <text evidence="2">Belongs to the HAD-like hydrolase superfamily. PHOSPHO family.</text>
</comment>
<accession>A0A7J7JCN6</accession>
<name>A0A7J7JCN6_BUGNE</name>
<protein>
    <recommendedName>
        <fullName evidence="9">PHOSPHO2</fullName>
    </recommendedName>
</protein>
<gene>
    <name evidence="7" type="ORF">EB796_018313</name>
</gene>
<evidence type="ECO:0000256" key="6">
    <source>
        <dbReference type="PIRSR" id="PIRSR031051-3"/>
    </source>
</evidence>
<evidence type="ECO:0000313" key="7">
    <source>
        <dbReference type="EMBL" id="KAF6023396.1"/>
    </source>
</evidence>
<dbReference type="GO" id="GO:0016791">
    <property type="term" value="F:phosphatase activity"/>
    <property type="evidence" value="ECO:0007669"/>
    <property type="project" value="InterPro"/>
</dbReference>
<comment type="cofactor">
    <cofactor evidence="1 6">
        <name>Mg(2+)</name>
        <dbReference type="ChEBI" id="CHEBI:18420"/>
    </cofactor>
</comment>
<keyword evidence="4" id="KW-0378">Hydrolase</keyword>
<dbReference type="AlphaFoldDB" id="A0A7J7JCN6"/>
<reference evidence="7" key="1">
    <citation type="submission" date="2020-06" db="EMBL/GenBank/DDBJ databases">
        <title>Draft genome of Bugula neritina, a colonial animal packing powerful symbionts and potential medicines.</title>
        <authorList>
            <person name="Rayko M."/>
        </authorList>
    </citation>
    <scope>NUCLEOTIDE SEQUENCE [LARGE SCALE GENOMIC DNA]</scope>
    <source>
        <strain evidence="7">Kwan_BN1</strain>
    </source>
</reference>
<dbReference type="NCBIfam" id="TIGR01488">
    <property type="entry name" value="HAD-SF-IB"/>
    <property type="match status" value="1"/>
</dbReference>
<evidence type="ECO:0008006" key="9">
    <source>
        <dbReference type="Google" id="ProtNLM"/>
    </source>
</evidence>
<dbReference type="OrthoDB" id="10267182at2759"/>
<dbReference type="InterPro" id="IPR006384">
    <property type="entry name" value="HAD_hydro_PyrdxlP_Pase-like"/>
</dbReference>
<evidence type="ECO:0000256" key="1">
    <source>
        <dbReference type="ARBA" id="ARBA00001946"/>
    </source>
</evidence>
<evidence type="ECO:0000256" key="3">
    <source>
        <dbReference type="ARBA" id="ARBA00022723"/>
    </source>
</evidence>
<sequence>MQTPENIDMTHGWNEKNTAMFASLKSHGIDTAALKKVVLDIPLVNGMEELLGYLQSSEHDAILISGANTLFIDWYLEDRKLQGVFQGVYTNFANIKDGKLVLRCFHHQDNCKRCVRSICKGQVLEEVVAKKKAEGTKYSKICYIGDGDNDLCPVLRLSKEDYVFPRAGYALEYRISKARQIAAQIVPWECASTIIKTIKELSTR</sequence>